<feature type="transmembrane region" description="Helical" evidence="10">
    <location>
        <begin position="28"/>
        <end position="55"/>
    </location>
</feature>
<feature type="transmembrane region" description="Helical" evidence="10">
    <location>
        <begin position="358"/>
        <end position="375"/>
    </location>
</feature>
<evidence type="ECO:0000256" key="6">
    <source>
        <dbReference type="ARBA" id="ARBA00022989"/>
    </source>
</evidence>
<feature type="transmembrane region" description="Helical" evidence="10">
    <location>
        <begin position="449"/>
        <end position="472"/>
    </location>
</feature>
<evidence type="ECO:0000313" key="11">
    <source>
        <dbReference type="EMBL" id="QEH31655.1"/>
    </source>
</evidence>
<name>A0A5B9VV70_9BACT</name>
<evidence type="ECO:0000256" key="10">
    <source>
        <dbReference type="SAM" id="Phobius"/>
    </source>
</evidence>
<feature type="transmembrane region" description="Helical" evidence="10">
    <location>
        <begin position="328"/>
        <end position="346"/>
    </location>
</feature>
<dbReference type="GO" id="GO:0005886">
    <property type="term" value="C:plasma membrane"/>
    <property type="evidence" value="ECO:0007669"/>
    <property type="project" value="UniProtKB-SubCell"/>
</dbReference>
<evidence type="ECO:0000256" key="3">
    <source>
        <dbReference type="ARBA" id="ARBA00022475"/>
    </source>
</evidence>
<keyword evidence="7 9" id="KW-0472">Membrane</keyword>
<dbReference type="PANTHER" id="PTHR13285">
    <property type="entry name" value="ACYLTRANSFERASE"/>
    <property type="match status" value="1"/>
</dbReference>
<comment type="subcellular location">
    <subcellularLocation>
        <location evidence="1">Cell membrane</location>
        <topology evidence="1">Multi-pass membrane protein</topology>
    </subcellularLocation>
</comment>
<keyword evidence="4 9" id="KW-0808">Transferase</keyword>
<feature type="transmembrane region" description="Helical" evidence="10">
    <location>
        <begin position="408"/>
        <end position="428"/>
    </location>
</feature>
<dbReference type="GO" id="GO:0042121">
    <property type="term" value="P:alginic acid biosynthetic process"/>
    <property type="evidence" value="ECO:0007669"/>
    <property type="project" value="InterPro"/>
</dbReference>
<evidence type="ECO:0000256" key="1">
    <source>
        <dbReference type="ARBA" id="ARBA00004651"/>
    </source>
</evidence>
<sequence length="482" mass="53554">MLFSSPTFLFLFLPILLGGYFLVRDSLLNLLLLLASLIFYIWGEGTYVLVMLGIIGLNYALGRALERIEGPGRRKLLLAAGVVINLGILVAFKYANFLVNNLNVLVGACGVSPIHLEPVHLPLGISFFTFHAISYIVDISRRQVAAGGPLNFALYMTFFPHSIAGPIVRYSDIAGQLRKRVVTSHDFALGARRFILGLAKKMLIANPVAQVADTVFGLPGGELTAALSWLGIACYTLQIYFDFSGYSDMAIGLAKLFGIDFLENFDHPYLSQSVTEFWRRWHISLSSWFRDYVYIPLGGNRRGSLRLYANLLVVFCLCGMWHGASWNFLLWGLFHGGLLAFERVGYGRRLETRWVPLRHAYTMLMVMIGWVLFRADSMEHAGTFLRAMAGLGTGTGRVYHPALYLDRLVILAMVAGVLGSMPLLAWLARTRDDLLESTGGWARSGFRAAFALADVAALSLLFLASSMFLAAGTHNPFIYFRF</sequence>
<protein>
    <submittedName>
        <fullName evidence="11">Peptidoglycan O-acetyltransferase</fullName>
        <ecNumber evidence="11">2.3.1.-</ecNumber>
    </submittedName>
</protein>
<dbReference type="GO" id="GO:0016746">
    <property type="term" value="F:acyltransferase activity"/>
    <property type="evidence" value="ECO:0007669"/>
    <property type="project" value="UniProtKB-KW"/>
</dbReference>
<feature type="transmembrane region" description="Helical" evidence="10">
    <location>
        <begin position="76"/>
        <end position="99"/>
    </location>
</feature>
<keyword evidence="8 9" id="KW-0012">Acyltransferase</keyword>
<dbReference type="InterPro" id="IPR051085">
    <property type="entry name" value="MB_O-acyltransferase"/>
</dbReference>
<dbReference type="PIRSF" id="PIRSF500217">
    <property type="entry name" value="AlgI"/>
    <property type="match status" value="1"/>
</dbReference>
<evidence type="ECO:0000256" key="4">
    <source>
        <dbReference type="ARBA" id="ARBA00022679"/>
    </source>
</evidence>
<feature type="transmembrane region" description="Helical" evidence="10">
    <location>
        <begin position="119"/>
        <end position="137"/>
    </location>
</feature>
<gene>
    <name evidence="11" type="primary">patA</name>
    <name evidence="11" type="ORF">OJF2_01200</name>
</gene>
<organism evidence="11 12">
    <name type="scientific">Aquisphaera giovannonii</name>
    <dbReference type="NCBI Taxonomy" id="406548"/>
    <lineage>
        <taxon>Bacteria</taxon>
        <taxon>Pseudomonadati</taxon>
        <taxon>Planctomycetota</taxon>
        <taxon>Planctomycetia</taxon>
        <taxon>Isosphaerales</taxon>
        <taxon>Isosphaeraceae</taxon>
        <taxon>Aquisphaera</taxon>
    </lineage>
</organism>
<dbReference type="EMBL" id="CP042997">
    <property type="protein sequence ID" value="QEH31655.1"/>
    <property type="molecule type" value="Genomic_DNA"/>
</dbReference>
<dbReference type="OrthoDB" id="9805788at2"/>
<dbReference type="Proteomes" id="UP000324233">
    <property type="component" value="Chromosome"/>
</dbReference>
<dbReference type="KEGG" id="agv:OJF2_01200"/>
<evidence type="ECO:0000256" key="8">
    <source>
        <dbReference type="ARBA" id="ARBA00023315"/>
    </source>
</evidence>
<evidence type="ECO:0000313" key="12">
    <source>
        <dbReference type="Proteomes" id="UP000324233"/>
    </source>
</evidence>
<evidence type="ECO:0000256" key="2">
    <source>
        <dbReference type="ARBA" id="ARBA00010323"/>
    </source>
</evidence>
<dbReference type="Pfam" id="PF03062">
    <property type="entry name" value="MBOAT"/>
    <property type="match status" value="1"/>
</dbReference>
<dbReference type="InterPro" id="IPR024194">
    <property type="entry name" value="Ac/AlaTfrase_AlgI/DltB"/>
</dbReference>
<comment type="similarity">
    <text evidence="2 9">Belongs to the membrane-bound acyltransferase family.</text>
</comment>
<keyword evidence="5 10" id="KW-0812">Transmembrane</keyword>
<proteinExistence type="inferred from homology"/>
<dbReference type="PIRSF" id="PIRSF016636">
    <property type="entry name" value="AlgI_DltB"/>
    <property type="match status" value="1"/>
</dbReference>
<feature type="transmembrane region" description="Helical" evidence="10">
    <location>
        <begin position="305"/>
        <end position="322"/>
    </location>
</feature>
<accession>A0A5B9VV70</accession>
<dbReference type="EC" id="2.3.1.-" evidence="11"/>
<reference evidence="11 12" key="1">
    <citation type="submission" date="2019-08" db="EMBL/GenBank/DDBJ databases">
        <title>Deep-cultivation of Planctomycetes and their phenomic and genomic characterization uncovers novel biology.</title>
        <authorList>
            <person name="Wiegand S."/>
            <person name="Jogler M."/>
            <person name="Boedeker C."/>
            <person name="Pinto D."/>
            <person name="Vollmers J."/>
            <person name="Rivas-Marin E."/>
            <person name="Kohn T."/>
            <person name="Peeters S.H."/>
            <person name="Heuer A."/>
            <person name="Rast P."/>
            <person name="Oberbeckmann S."/>
            <person name="Bunk B."/>
            <person name="Jeske O."/>
            <person name="Meyerdierks A."/>
            <person name="Storesund J.E."/>
            <person name="Kallscheuer N."/>
            <person name="Luecker S."/>
            <person name="Lage O.M."/>
            <person name="Pohl T."/>
            <person name="Merkel B.J."/>
            <person name="Hornburger P."/>
            <person name="Mueller R.-W."/>
            <person name="Bruemmer F."/>
            <person name="Labrenz M."/>
            <person name="Spormann A.M."/>
            <person name="Op den Camp H."/>
            <person name="Overmann J."/>
            <person name="Amann R."/>
            <person name="Jetten M.S.M."/>
            <person name="Mascher T."/>
            <person name="Medema M.H."/>
            <person name="Devos D.P."/>
            <person name="Kaster A.-K."/>
            <person name="Ovreas L."/>
            <person name="Rohde M."/>
            <person name="Galperin M.Y."/>
            <person name="Jogler C."/>
        </authorList>
    </citation>
    <scope>NUCLEOTIDE SEQUENCE [LARGE SCALE GENOMIC DNA]</scope>
    <source>
        <strain evidence="11 12">OJF2</strain>
    </source>
</reference>
<keyword evidence="3 9" id="KW-1003">Cell membrane</keyword>
<dbReference type="AlphaFoldDB" id="A0A5B9VV70"/>
<evidence type="ECO:0000256" key="7">
    <source>
        <dbReference type="ARBA" id="ARBA00023136"/>
    </source>
</evidence>
<dbReference type="InterPro" id="IPR028362">
    <property type="entry name" value="AlgI"/>
</dbReference>
<dbReference type="RefSeq" id="WP_148590286.1">
    <property type="nucleotide sequence ID" value="NZ_CP042997.1"/>
</dbReference>
<evidence type="ECO:0000256" key="9">
    <source>
        <dbReference type="PIRNR" id="PIRNR016636"/>
    </source>
</evidence>
<keyword evidence="6 10" id="KW-1133">Transmembrane helix</keyword>
<evidence type="ECO:0000256" key="5">
    <source>
        <dbReference type="ARBA" id="ARBA00022692"/>
    </source>
</evidence>
<dbReference type="PANTHER" id="PTHR13285:SF23">
    <property type="entry name" value="TEICHOIC ACID D-ALANYLTRANSFERASE"/>
    <property type="match status" value="1"/>
</dbReference>
<keyword evidence="12" id="KW-1185">Reference proteome</keyword>
<dbReference type="InterPro" id="IPR004299">
    <property type="entry name" value="MBOAT_fam"/>
</dbReference>